<dbReference type="VEuPathDB" id="TriTrypDB:LMJSD75_140018300"/>
<dbReference type="VEuPathDB" id="TriTrypDB:LMJLV39_000014400"/>
<keyword evidence="5 9" id="KW-0067">ATP-binding</keyword>
<dbReference type="InterPro" id="IPR036961">
    <property type="entry name" value="Kinesin_motor_dom_sf"/>
</dbReference>
<dbReference type="GO" id="GO:0005871">
    <property type="term" value="C:kinesin complex"/>
    <property type="evidence" value="ECO:0000318"/>
    <property type="project" value="GO_Central"/>
</dbReference>
<evidence type="ECO:0000313" key="12">
    <source>
        <dbReference type="EMBL" id="CAJ03171.1"/>
    </source>
</evidence>
<dbReference type="GO" id="GO:0016887">
    <property type="term" value="F:ATP hydrolysis activity"/>
    <property type="evidence" value="ECO:0000318"/>
    <property type="project" value="GO_Central"/>
</dbReference>
<dbReference type="SMART" id="SM00129">
    <property type="entry name" value="KISc"/>
    <property type="match status" value="1"/>
</dbReference>
<dbReference type="SUPFAM" id="SSF57997">
    <property type="entry name" value="Tropomyosin"/>
    <property type="match status" value="3"/>
</dbReference>
<keyword evidence="7 9" id="KW-0505">Motor protein</keyword>
<evidence type="ECO:0000313" key="13">
    <source>
        <dbReference type="Proteomes" id="UP000000542"/>
    </source>
</evidence>
<keyword evidence="2" id="KW-0963">Cytoplasm</keyword>
<dbReference type="GO" id="GO:0005874">
    <property type="term" value="C:microtubule"/>
    <property type="evidence" value="ECO:0000318"/>
    <property type="project" value="GO_Central"/>
</dbReference>
<protein>
    <submittedName>
        <fullName evidence="12">Putative kinesin K39</fullName>
    </submittedName>
</protein>
<dbReference type="eggNOG" id="KOG0241">
    <property type="taxonomic scope" value="Eukaryota"/>
</dbReference>
<feature type="binding site" evidence="9">
    <location>
        <begin position="92"/>
        <end position="99"/>
    </location>
    <ligand>
        <name>ATP</name>
        <dbReference type="ChEBI" id="CHEBI:30616"/>
    </ligand>
</feature>
<dbReference type="OMA" id="EWKTRAS"/>
<dbReference type="Gene3D" id="6.10.250.370">
    <property type="match status" value="5"/>
</dbReference>
<evidence type="ECO:0000256" key="5">
    <source>
        <dbReference type="ARBA" id="ARBA00022840"/>
    </source>
</evidence>
<dbReference type="STRING" id="5664.Q4QFM3"/>
<dbReference type="VEuPathDB" id="TriTrypDB:LmjF.14.1110"/>
<dbReference type="Pfam" id="PF00225">
    <property type="entry name" value="Kinesin"/>
    <property type="match status" value="1"/>
</dbReference>
<keyword evidence="13" id="KW-1185">Reference proteome</keyword>
<feature type="coiled-coil region" evidence="10">
    <location>
        <begin position="399"/>
        <end position="552"/>
    </location>
</feature>
<dbReference type="InParanoid" id="Q4QFM3"/>
<dbReference type="KEGG" id="lma:LMJF_14_1110"/>
<dbReference type="GO" id="GO:0005737">
    <property type="term" value="C:cytoplasm"/>
    <property type="evidence" value="ECO:0000266"/>
    <property type="project" value="GeneDB"/>
</dbReference>
<evidence type="ECO:0000256" key="2">
    <source>
        <dbReference type="ARBA" id="ARBA00022490"/>
    </source>
</evidence>
<reference evidence="12 13" key="2">
    <citation type="journal article" date="2011" name="Genome Res.">
        <title>Chromosome and gene copy number variation allow major structural change between species and strains of Leishmania.</title>
        <authorList>
            <person name="Rogers M.B."/>
            <person name="Hilley J.D."/>
            <person name="Dickens N.J."/>
            <person name="Wilkes J."/>
            <person name="Bates P.A."/>
            <person name="Depledge D.P."/>
            <person name="Harris D."/>
            <person name="Her Y."/>
            <person name="Herzyk P."/>
            <person name="Imamura H."/>
            <person name="Otto T.D."/>
            <person name="Sanders M."/>
            <person name="Seeger K."/>
            <person name="Dujardin J.C."/>
            <person name="Berriman M."/>
            <person name="Smith D.F."/>
            <person name="Hertz-Fowler C."/>
            <person name="Mottram J.C."/>
        </authorList>
    </citation>
    <scope>NUCLEOTIDE SEQUENCE [LARGE SCALE GENOMIC DNA]</scope>
    <source>
        <strain evidence="13">MHOM/IL/81/Friedlin</strain>
    </source>
</reference>
<dbReference type="InterPro" id="IPR047149">
    <property type="entry name" value="KIF11-like"/>
</dbReference>
<dbReference type="FunFam" id="3.40.850.10:FF:000042">
    <property type="entry name" value="Kinesin family member 14"/>
    <property type="match status" value="1"/>
</dbReference>
<evidence type="ECO:0000256" key="6">
    <source>
        <dbReference type="ARBA" id="ARBA00023054"/>
    </source>
</evidence>
<dbReference type="PRINTS" id="PR00380">
    <property type="entry name" value="KINESINHEAVY"/>
</dbReference>
<dbReference type="GO" id="GO:0007018">
    <property type="term" value="P:microtubule-based movement"/>
    <property type="evidence" value="ECO:0000318"/>
    <property type="project" value="GO_Central"/>
</dbReference>
<dbReference type="VEuPathDB" id="TriTrypDB:LMJFC_140018500"/>
<dbReference type="VEuPathDB" id="TriTrypDB:LMJLV39_000011300"/>
<dbReference type="PANTHER" id="PTHR47970:SF12">
    <property type="entry name" value="KINESIN FAMILY MEMBER 11"/>
    <property type="match status" value="1"/>
</dbReference>
<comment type="similarity">
    <text evidence="9">Belongs to the TRAFAC class myosin-kinesin ATPase superfamily. Kinesin family.</text>
</comment>
<evidence type="ECO:0000259" key="11">
    <source>
        <dbReference type="PROSITE" id="PS50067"/>
    </source>
</evidence>
<evidence type="ECO:0000256" key="10">
    <source>
        <dbReference type="SAM" id="Coils"/>
    </source>
</evidence>
<dbReference type="PANTHER" id="PTHR47970">
    <property type="entry name" value="KINESIN-LIKE PROTEIN KIF11"/>
    <property type="match status" value="1"/>
</dbReference>
<dbReference type="PROSITE" id="PS50067">
    <property type="entry name" value="KINESIN_MOTOR_2"/>
    <property type="match status" value="1"/>
</dbReference>
<dbReference type="VEuPathDB" id="TriTrypDB:LMJLV39_140018700"/>
<dbReference type="InterPro" id="IPR001752">
    <property type="entry name" value="Kinesin_motor_dom"/>
</dbReference>
<dbReference type="GO" id="GO:0008017">
    <property type="term" value="F:microtubule binding"/>
    <property type="evidence" value="ECO:0000318"/>
    <property type="project" value="GO_Central"/>
</dbReference>
<dbReference type="RefSeq" id="XP_001687711.1">
    <property type="nucleotide sequence ID" value="XM_001687659.1"/>
</dbReference>
<evidence type="ECO:0000256" key="7">
    <source>
        <dbReference type="ARBA" id="ARBA00023175"/>
    </source>
</evidence>
<organism evidence="12 13">
    <name type="scientific">Leishmania major</name>
    <dbReference type="NCBI Taxonomy" id="5664"/>
    <lineage>
        <taxon>Eukaryota</taxon>
        <taxon>Discoba</taxon>
        <taxon>Euglenozoa</taxon>
        <taxon>Kinetoplastea</taxon>
        <taxon>Metakinetoplastina</taxon>
        <taxon>Trypanosomatida</taxon>
        <taxon>Trypanosomatidae</taxon>
        <taxon>Leishmaniinae</taxon>
        <taxon>Leishmania</taxon>
    </lineage>
</organism>
<dbReference type="HOGENOM" id="CLU_267913_0_0_1"/>
<dbReference type="AlphaFoldDB" id="Q4QFM3"/>
<evidence type="ECO:0000256" key="8">
    <source>
        <dbReference type="ARBA" id="ARBA00023212"/>
    </source>
</evidence>
<dbReference type="EMBL" id="FR796410">
    <property type="protein sequence ID" value="CAJ03171.1"/>
    <property type="molecule type" value="Genomic_DNA"/>
</dbReference>
<keyword evidence="3" id="KW-0493">Microtubule</keyword>
<dbReference type="VEuPathDB" id="TriTrypDB:LMJSD75_140018200"/>
<dbReference type="InterPro" id="IPR019821">
    <property type="entry name" value="Kinesin_motor_CS"/>
</dbReference>
<dbReference type="Gene3D" id="3.40.850.10">
    <property type="entry name" value="Kinesin motor domain"/>
    <property type="match status" value="1"/>
</dbReference>
<dbReference type="InterPro" id="IPR027417">
    <property type="entry name" value="P-loop_NTPase"/>
</dbReference>
<dbReference type="PROSITE" id="PS00411">
    <property type="entry name" value="KINESIN_MOTOR_1"/>
    <property type="match status" value="1"/>
</dbReference>
<evidence type="ECO:0000256" key="3">
    <source>
        <dbReference type="ARBA" id="ARBA00022701"/>
    </source>
</evidence>
<dbReference type="GeneID" id="5650315"/>
<keyword evidence="8" id="KW-0206">Cytoskeleton</keyword>
<dbReference type="GO" id="GO:0007051">
    <property type="term" value="P:spindle organization"/>
    <property type="evidence" value="ECO:0007669"/>
    <property type="project" value="UniProtKB-ARBA"/>
</dbReference>
<gene>
    <name evidence="12" type="ORF">LMJF_14_1110</name>
</gene>
<accession>Q4QFM3</accession>
<evidence type="ECO:0000256" key="4">
    <source>
        <dbReference type="ARBA" id="ARBA00022741"/>
    </source>
</evidence>
<proteinExistence type="inferred from homology"/>
<dbReference type="Proteomes" id="UP000000542">
    <property type="component" value="Chromosome 14"/>
</dbReference>
<name>Q4QFM3_LEIMA</name>
<dbReference type="SUPFAM" id="SSF52540">
    <property type="entry name" value="P-loop containing nucleoside triphosphate hydrolases"/>
    <property type="match status" value="1"/>
</dbReference>
<feature type="domain" description="Kinesin motor" evidence="11">
    <location>
        <begin position="1"/>
        <end position="362"/>
    </location>
</feature>
<feature type="coiled-coil region" evidence="10">
    <location>
        <begin position="692"/>
        <end position="1097"/>
    </location>
</feature>
<reference evidence="12 13" key="1">
    <citation type="journal article" date="2005" name="Science">
        <title>The genome of the kinetoplastid parasite, Leishmania major.</title>
        <authorList>
            <person name="Ivens A.C."/>
            <person name="Peacock C.S."/>
            <person name="Worthey E.A."/>
            <person name="Murphy L."/>
            <person name="Aggarwal G."/>
            <person name="Berriman M."/>
            <person name="Sisk E."/>
            <person name="Rajandream M.A."/>
            <person name="Adlem E."/>
            <person name="Aert R."/>
            <person name="Anupama A."/>
            <person name="Apostolou Z."/>
            <person name="Attipoe P."/>
            <person name="Bason N."/>
            <person name="Bauser C."/>
            <person name="Beck A."/>
            <person name="Beverley S.M."/>
            <person name="Bianchettin G."/>
            <person name="Borzym K."/>
            <person name="Bothe G."/>
            <person name="Bruschi C.V."/>
            <person name="Collins M."/>
            <person name="Cadag E."/>
            <person name="Ciarloni L."/>
            <person name="Clayton C."/>
            <person name="Coulson R.M."/>
            <person name="Cronin A."/>
            <person name="Cruz A.K."/>
            <person name="Davies R.M."/>
            <person name="De Gaudenzi J."/>
            <person name="Dobson D.E."/>
            <person name="Duesterhoeft A."/>
            <person name="Fazelina G."/>
            <person name="Fosker N."/>
            <person name="Frasch A.C."/>
            <person name="Fraser A."/>
            <person name="Fuchs M."/>
            <person name="Gabel C."/>
            <person name="Goble A."/>
            <person name="Goffeau A."/>
            <person name="Harris D."/>
            <person name="Hertz-Fowler C."/>
            <person name="Hilbert H."/>
            <person name="Horn D."/>
            <person name="Huang Y."/>
            <person name="Klages S."/>
            <person name="Knights A."/>
            <person name="Kube M."/>
            <person name="Larke N."/>
            <person name="Litvin L."/>
            <person name="Lord A."/>
            <person name="Louie T."/>
            <person name="Marra M."/>
            <person name="Masuy D."/>
            <person name="Matthews K."/>
            <person name="Michaeli S."/>
            <person name="Mottram J.C."/>
            <person name="Muller-Auer S."/>
            <person name="Munden H."/>
            <person name="Nelson S."/>
            <person name="Norbertczak H."/>
            <person name="Oliver K."/>
            <person name="O'neil S."/>
            <person name="Pentony M."/>
            <person name="Pohl T.M."/>
            <person name="Price C."/>
            <person name="Purnelle B."/>
            <person name="Quail M.A."/>
            <person name="Rabbinowitsch E."/>
            <person name="Reinhardt R."/>
            <person name="Rieger M."/>
            <person name="Rinta J."/>
            <person name="Robben J."/>
            <person name="Robertson L."/>
            <person name="Ruiz J.C."/>
            <person name="Rutter S."/>
            <person name="Saunders D."/>
            <person name="Schafer M."/>
            <person name="Schein J."/>
            <person name="Schwartz D.C."/>
            <person name="Seeger K."/>
            <person name="Seyler A."/>
            <person name="Sharp S."/>
            <person name="Shin H."/>
            <person name="Sivam D."/>
            <person name="Squares R."/>
            <person name="Squares S."/>
            <person name="Tosato V."/>
            <person name="Vogt C."/>
            <person name="Volckaert G."/>
            <person name="Wambutt R."/>
            <person name="Warren T."/>
            <person name="Wedler H."/>
            <person name="Woodward J."/>
            <person name="Zhou S."/>
            <person name="Zimmermann W."/>
            <person name="Smith D.F."/>
            <person name="Blackwell J.M."/>
            <person name="Stuart K.D."/>
            <person name="Barrell B."/>
            <person name="Myler P.J."/>
        </authorList>
    </citation>
    <scope>NUCLEOTIDE SEQUENCE [LARGE SCALE GENOMIC DNA]</scope>
    <source>
        <strain evidence="13">MHOM/IL/81/Friedlin</strain>
    </source>
</reference>
<evidence type="ECO:0000256" key="1">
    <source>
        <dbReference type="ARBA" id="ARBA00004245"/>
    </source>
</evidence>
<comment type="subcellular location">
    <subcellularLocation>
        <location evidence="1">Cytoplasm</location>
        <location evidence="1">Cytoskeleton</location>
    </subcellularLocation>
</comment>
<dbReference type="GO" id="GO:0005524">
    <property type="term" value="F:ATP binding"/>
    <property type="evidence" value="ECO:0007669"/>
    <property type="project" value="UniProtKB-UniRule"/>
</dbReference>
<dbReference type="eggNOG" id="KOG1836">
    <property type="taxonomic scope" value="Eukaryota"/>
</dbReference>
<keyword evidence="6 10" id="KW-0175">Coiled coil</keyword>
<dbReference type="GO" id="GO:0003777">
    <property type="term" value="F:microtubule motor activity"/>
    <property type="evidence" value="ECO:0000318"/>
    <property type="project" value="GO_Central"/>
</dbReference>
<sequence>MDTVGGTVRLLSSSSTALSSIHDVRGSVRSSLASSHPSNGAVFQFDHVFWSVETPDACGATPATQADVFRTIGYPLVQHAFDGFNSCLFAYGQTGSGKTYTMMGADVSALGGEGSGVTPRICLEIFARKASVEAQGHSRWIVELGYVEVYNERVSDLLGKRKKGVKGGSEEVHVDVREHPSRGVFLEGQRLVEVGSLDDVVRLIEVGNGVRHTAATKMNDRSSRSHAIIMLLLREERTMTTKSGETIRTAGKSSRMNLVDLAGSERVAQSQVEGQQFKEATHINLSLTTLGRVIDVLADMAKKGAKAQYSVAPFRDSKLTFILKDSLGGNSKTFMIATVSPSALNYEETLSTLRYASRARDIVNVAQVNEDPRARRIRELEEQMEDMRQAMAGGDPAYVSELKKKLALLESEAQKRAADLQALEREREHNQVQERLLRATEVEKIELESRAAALQEEMAATRRQADKMQALNLRLKEEQERKERELLKEMAKKDAAVAEQHRLVAEKERILQQMVNDLERERMSHECVMASLQAHQERLMEALEDKQQSDAQRLALTAEKQQLQVEWMEQQQQQSSYIARLIQQLKRTEYEFVNREQIHALLTQETDARYSLLELYAQLYQEIHRQESKQKNILHNALVQQLQKAITLHETRAGQAQGEASTLTQRLHDLEHAYQTSTTALTSTTEKLQSSHKTLESTHRQLEGEHAELTRTHKQLEKAHAELEKSHAALTESSAALEQQVTEWKTRASSLDAERGDVSERLVRLEGEHAELTRTHKQLEKAHAELEKSHAALTESSAALEQQVTEWKTRASSLDAERGDVSERLVRLEGEHAELTRTHKQLEKAHAKLEKSHAALTESSAALEQQVTEWKTRASSLDAERGDVSERLVRLEGEHAELTRTHKQLEKAHAKLEKSHAALTESSAALEQQVTEWKTRASSLDAERGDVSERLVRLEGEHAELTRTHKQLEKAHAKLEKSHAALTESSAALEQQVTEWKTRASSLDAERGDVSERLVRLEGEHAELTRTHKQLEKAHAKLEKSHAALTESSAALEQQVTEWKTRASSLDAERGDVSERLVRLEGEHAELTRTHKQLEKAHAVVTELTAVSEEKLSCALKVCESLKSSVGNASDQVSVAGMEVERLREEVLMAESRAHEWECRCGVLRVRLEFYREACRGGLWTPSVVDIFKHLDVNSSRASEGKSAAATSTRYPTTARLAQLLRSGNFSVV</sequence>
<keyword evidence="4 9" id="KW-0547">Nucleotide-binding</keyword>
<evidence type="ECO:0000256" key="9">
    <source>
        <dbReference type="PROSITE-ProRule" id="PRU00283"/>
    </source>
</evidence>